<evidence type="ECO:0000313" key="2">
    <source>
        <dbReference type="EMBL" id="GMT13440.1"/>
    </source>
</evidence>
<proteinExistence type="predicted"/>
<name>A0AAV5V6G8_9BILA</name>
<feature type="non-terminal residue" evidence="2">
    <location>
        <position position="125"/>
    </location>
</feature>
<keyword evidence="1" id="KW-0472">Membrane</keyword>
<evidence type="ECO:0000256" key="1">
    <source>
        <dbReference type="SAM" id="Phobius"/>
    </source>
</evidence>
<feature type="transmembrane region" description="Helical" evidence="1">
    <location>
        <begin position="67"/>
        <end position="86"/>
    </location>
</feature>
<keyword evidence="1" id="KW-1133">Transmembrane helix</keyword>
<organism evidence="2 3">
    <name type="scientific">Pristionchus fissidentatus</name>
    <dbReference type="NCBI Taxonomy" id="1538716"/>
    <lineage>
        <taxon>Eukaryota</taxon>
        <taxon>Metazoa</taxon>
        <taxon>Ecdysozoa</taxon>
        <taxon>Nematoda</taxon>
        <taxon>Chromadorea</taxon>
        <taxon>Rhabditida</taxon>
        <taxon>Rhabditina</taxon>
        <taxon>Diplogasteromorpha</taxon>
        <taxon>Diplogasteroidea</taxon>
        <taxon>Neodiplogasteridae</taxon>
        <taxon>Pristionchus</taxon>
    </lineage>
</organism>
<dbReference type="EMBL" id="BTSY01000002">
    <property type="protein sequence ID" value="GMT13440.1"/>
    <property type="molecule type" value="Genomic_DNA"/>
</dbReference>
<evidence type="ECO:0000313" key="3">
    <source>
        <dbReference type="Proteomes" id="UP001432322"/>
    </source>
</evidence>
<protein>
    <submittedName>
        <fullName evidence="2">Uncharacterized protein</fullName>
    </submittedName>
</protein>
<sequence length="125" mass="13840">MEQKWLSRTFDWVAINRLAKLVNYRLGVGVVDLLLLFLLLFLILLVFDLGSLGGLLLLGKGVLNLDLLSLHFLFLLLLGSALLRPLGLLRLLLSHEVINDVLLLDNLEVRSEVRLGALGLGLAFA</sequence>
<accession>A0AAV5V6G8</accession>
<feature type="transmembrane region" description="Helical" evidence="1">
    <location>
        <begin position="26"/>
        <end position="47"/>
    </location>
</feature>
<keyword evidence="1" id="KW-0812">Transmembrane</keyword>
<dbReference type="Proteomes" id="UP001432322">
    <property type="component" value="Unassembled WGS sequence"/>
</dbReference>
<reference evidence="2" key="1">
    <citation type="submission" date="2023-10" db="EMBL/GenBank/DDBJ databases">
        <title>Genome assembly of Pristionchus species.</title>
        <authorList>
            <person name="Yoshida K."/>
            <person name="Sommer R.J."/>
        </authorList>
    </citation>
    <scope>NUCLEOTIDE SEQUENCE</scope>
    <source>
        <strain evidence="2">RS5133</strain>
    </source>
</reference>
<keyword evidence="3" id="KW-1185">Reference proteome</keyword>
<dbReference type="AlphaFoldDB" id="A0AAV5V6G8"/>
<gene>
    <name evidence="2" type="ORF">PFISCL1PPCAC_4737</name>
</gene>
<comment type="caution">
    <text evidence="2">The sequence shown here is derived from an EMBL/GenBank/DDBJ whole genome shotgun (WGS) entry which is preliminary data.</text>
</comment>